<dbReference type="Proteomes" id="UP000320776">
    <property type="component" value="Chromosome"/>
</dbReference>
<evidence type="ECO:0000313" key="3">
    <source>
        <dbReference type="Proteomes" id="UP000320776"/>
    </source>
</evidence>
<reference evidence="2 3" key="1">
    <citation type="submission" date="2019-02" db="EMBL/GenBank/DDBJ databases">
        <title>Closed genome of Sporomusa termitida DSM 4440.</title>
        <authorList>
            <person name="Poehlein A."/>
            <person name="Daniel R."/>
        </authorList>
    </citation>
    <scope>NUCLEOTIDE SEQUENCE [LARGE SCALE GENOMIC DNA]</scope>
    <source>
        <strain evidence="2 3">DSM 4440</strain>
    </source>
</reference>
<name>A0A517DP10_9FIRM</name>
<evidence type="ECO:0000313" key="2">
    <source>
        <dbReference type="EMBL" id="QDR79105.1"/>
    </source>
</evidence>
<dbReference type="InterPro" id="IPR015943">
    <property type="entry name" value="WD40/YVTN_repeat-like_dom_sf"/>
</dbReference>
<dbReference type="Gene3D" id="2.130.10.10">
    <property type="entry name" value="YVTN repeat-like/Quinoprotein amine dehydrogenase"/>
    <property type="match status" value="1"/>
</dbReference>
<protein>
    <recommendedName>
        <fullName evidence="1">Pyrrolo-quinoline quinone repeat domain-containing protein</fullName>
    </recommendedName>
</protein>
<feature type="domain" description="Pyrrolo-quinoline quinone repeat" evidence="1">
    <location>
        <begin position="88"/>
        <end position="319"/>
    </location>
</feature>
<dbReference type="InterPro" id="IPR011047">
    <property type="entry name" value="Quinoprotein_ADH-like_sf"/>
</dbReference>
<keyword evidence="3" id="KW-1185">Reference proteome</keyword>
<sequence length="472" mass="51834">MKKLQTAGFILLFLVTLYLLASHIFDNAASGPALSSRQTGTQTGAFVQVADISLGKVEVHNFQRMGFTKGFIKFSPDSRNLAIGTENGELMLLNLKGQVLWRKNMGLGKLSALEFSPDNRYLYIGETSQQGYLLCINREDGREIWRQSSVGELGVNIQDKTYPGIIAVRSDANGMVYAVGQRYIRYADGRNEYRGRIYKFNAAGVRQAIFPVDHNLDAWVSWVSVDAGGSRAAFGTANWDEGSTNRYTDSMYCLDGALRQILWSTEIPPAPPYQNTTMRSSPEFAPSGRHVAGVASDGRCFLYDGQGHELWFRTISQPQKVGGVYINAVGNYVHLTEEHAAFTTGNTYNRANWQLPTPVEHPGSNSVFVFDLSGKLVSRYKLGGMVEQISGTEQTMAIAIGRNVRSRDVGVHGLYLLSLPDARLLDYAATTGPCVGSAISPDGRYAAGVEAPLQLDDGQVIGAYRLLLLQRN</sequence>
<dbReference type="RefSeq" id="WP_144348798.1">
    <property type="nucleotide sequence ID" value="NZ_CP036259.1"/>
</dbReference>
<dbReference type="AlphaFoldDB" id="A0A517DP10"/>
<dbReference type="InterPro" id="IPR002372">
    <property type="entry name" value="PQQ_rpt_dom"/>
</dbReference>
<organism evidence="2 3">
    <name type="scientific">Sporomusa termitida</name>
    <dbReference type="NCBI Taxonomy" id="2377"/>
    <lineage>
        <taxon>Bacteria</taxon>
        <taxon>Bacillati</taxon>
        <taxon>Bacillota</taxon>
        <taxon>Negativicutes</taxon>
        <taxon>Selenomonadales</taxon>
        <taxon>Sporomusaceae</taxon>
        <taxon>Sporomusa</taxon>
    </lineage>
</organism>
<dbReference type="EMBL" id="CP036259">
    <property type="protein sequence ID" value="QDR79105.1"/>
    <property type="molecule type" value="Genomic_DNA"/>
</dbReference>
<evidence type="ECO:0000259" key="1">
    <source>
        <dbReference type="Pfam" id="PF13360"/>
    </source>
</evidence>
<gene>
    <name evidence="2" type="ORF">SPTER_03640</name>
</gene>
<dbReference type="Pfam" id="PF13360">
    <property type="entry name" value="PQQ_2"/>
    <property type="match status" value="1"/>
</dbReference>
<proteinExistence type="predicted"/>
<dbReference type="OrthoDB" id="9762291at2"/>
<accession>A0A517DP10</accession>
<dbReference type="KEGG" id="sted:SPTER_03640"/>
<dbReference type="SUPFAM" id="SSF50998">
    <property type="entry name" value="Quinoprotein alcohol dehydrogenase-like"/>
    <property type="match status" value="1"/>
</dbReference>